<evidence type="ECO:0000313" key="3">
    <source>
        <dbReference type="Proteomes" id="UP000061569"/>
    </source>
</evidence>
<dbReference type="Proteomes" id="UP000061569">
    <property type="component" value="Chromosome"/>
</dbReference>
<proteinExistence type="predicted"/>
<sequence length="37" mass="4221">MVAGRRLRSRRRRRAAGIAPRPTRAALRRGECAFATR</sequence>
<protein>
    <submittedName>
        <fullName evidence="2">Uncharacterized protein</fullName>
    </submittedName>
</protein>
<feature type="compositionally biased region" description="Basic residues" evidence="1">
    <location>
        <begin position="1"/>
        <end position="15"/>
    </location>
</feature>
<dbReference type="PATRIC" id="fig|69.6.peg.566"/>
<organism evidence="2 3">
    <name type="scientific">Lysobacter enzymogenes</name>
    <dbReference type="NCBI Taxonomy" id="69"/>
    <lineage>
        <taxon>Bacteria</taxon>
        <taxon>Pseudomonadati</taxon>
        <taxon>Pseudomonadota</taxon>
        <taxon>Gammaproteobacteria</taxon>
        <taxon>Lysobacterales</taxon>
        <taxon>Lysobacteraceae</taxon>
        <taxon>Lysobacter</taxon>
    </lineage>
</organism>
<dbReference type="KEGG" id="lez:GLE_0573"/>
<name>A0A0S2DBM1_LYSEN</name>
<gene>
    <name evidence="2" type="ORF">GLE_0573</name>
</gene>
<dbReference type="STRING" id="69.GLE_0573"/>
<evidence type="ECO:0000313" key="2">
    <source>
        <dbReference type="EMBL" id="ALN55931.1"/>
    </source>
</evidence>
<dbReference type="EMBL" id="CP013140">
    <property type="protein sequence ID" value="ALN55931.1"/>
    <property type="molecule type" value="Genomic_DNA"/>
</dbReference>
<reference evidence="2 3" key="1">
    <citation type="submission" date="2015-11" db="EMBL/GenBank/DDBJ databases">
        <title>Genome sequences of Lysobacter enzymogenes strain C3 and Lysobacter antibioticus ATCC 29479.</title>
        <authorList>
            <person name="Kobayashi D.Y."/>
        </authorList>
    </citation>
    <scope>NUCLEOTIDE SEQUENCE [LARGE SCALE GENOMIC DNA]</scope>
    <source>
        <strain evidence="2 3">C3</strain>
    </source>
</reference>
<dbReference type="AlphaFoldDB" id="A0A0S2DBM1"/>
<accession>A0A0S2DBM1</accession>
<evidence type="ECO:0000256" key="1">
    <source>
        <dbReference type="SAM" id="MobiDB-lite"/>
    </source>
</evidence>
<feature type="region of interest" description="Disordered" evidence="1">
    <location>
        <begin position="1"/>
        <end position="24"/>
    </location>
</feature>